<dbReference type="PANTHER" id="PTHR33507">
    <property type="entry name" value="INNER MEMBRANE PROTEIN YBBJ"/>
    <property type="match status" value="1"/>
</dbReference>
<evidence type="ECO:0000256" key="6">
    <source>
        <dbReference type="SAM" id="Phobius"/>
    </source>
</evidence>
<dbReference type="SUPFAM" id="SSF141322">
    <property type="entry name" value="NfeD domain-like"/>
    <property type="match status" value="1"/>
</dbReference>
<accession>A0A3S0V6L0</accession>
<reference evidence="10 11" key="1">
    <citation type="submission" date="2018-12" db="EMBL/GenBank/DDBJ databases">
        <title>Legionella sp,whole genome shotgun sequence.</title>
        <authorList>
            <person name="Wu H."/>
        </authorList>
    </citation>
    <scope>NUCLEOTIDE SEQUENCE [LARGE SCALE GENOMIC DNA]</scope>
    <source>
        <strain evidence="11">km714</strain>
    </source>
</reference>
<keyword evidence="3 6" id="KW-1133">Transmembrane helix</keyword>
<evidence type="ECO:0000313" key="11">
    <source>
        <dbReference type="Proteomes" id="UP000288012"/>
    </source>
</evidence>
<feature type="domain" description="NfeD integral membrane" evidence="8">
    <location>
        <begin position="235"/>
        <end position="350"/>
    </location>
</feature>
<dbReference type="Gene3D" id="2.40.50.140">
    <property type="entry name" value="Nucleic acid-binding proteins"/>
    <property type="match status" value="1"/>
</dbReference>
<feature type="domain" description="NfeD1b N-terminal" evidence="9">
    <location>
        <begin position="27"/>
        <end position="195"/>
    </location>
</feature>
<evidence type="ECO:0000256" key="3">
    <source>
        <dbReference type="ARBA" id="ARBA00022989"/>
    </source>
</evidence>
<dbReference type="CDD" id="cd07020">
    <property type="entry name" value="Clp_protease_NfeD_1"/>
    <property type="match status" value="1"/>
</dbReference>
<dbReference type="Pfam" id="PF25145">
    <property type="entry name" value="NfeD1b_N"/>
    <property type="match status" value="1"/>
</dbReference>
<dbReference type="Proteomes" id="UP000288012">
    <property type="component" value="Unassembled WGS sequence"/>
</dbReference>
<dbReference type="InterPro" id="IPR012340">
    <property type="entry name" value="NA-bd_OB-fold"/>
</dbReference>
<evidence type="ECO:0000256" key="5">
    <source>
        <dbReference type="SAM" id="MobiDB-lite"/>
    </source>
</evidence>
<dbReference type="EMBL" id="RZGR01000002">
    <property type="protein sequence ID" value="RUQ91130.1"/>
    <property type="molecule type" value="Genomic_DNA"/>
</dbReference>
<dbReference type="Pfam" id="PF01957">
    <property type="entry name" value="NfeD"/>
    <property type="match status" value="1"/>
</dbReference>
<dbReference type="InterPro" id="IPR029045">
    <property type="entry name" value="ClpP/crotonase-like_dom_sf"/>
</dbReference>
<evidence type="ECO:0000313" key="10">
    <source>
        <dbReference type="EMBL" id="RUQ91130.1"/>
    </source>
</evidence>
<gene>
    <name evidence="10" type="ORF">EKM59_01025</name>
</gene>
<dbReference type="Gene3D" id="3.90.226.10">
    <property type="entry name" value="2-enoyl-CoA Hydratase, Chain A, domain 1"/>
    <property type="match status" value="1"/>
</dbReference>
<dbReference type="InterPro" id="IPR056739">
    <property type="entry name" value="NfeD_membrane"/>
</dbReference>
<evidence type="ECO:0000259" key="8">
    <source>
        <dbReference type="Pfam" id="PF24961"/>
    </source>
</evidence>
<dbReference type="OrthoDB" id="5289056at2"/>
<evidence type="ECO:0000256" key="4">
    <source>
        <dbReference type="ARBA" id="ARBA00023136"/>
    </source>
</evidence>
<feature type="transmembrane region" description="Helical" evidence="6">
    <location>
        <begin position="328"/>
        <end position="350"/>
    </location>
</feature>
<dbReference type="PANTHER" id="PTHR33507:SF4">
    <property type="entry name" value="NODULATION COMPETITIVENESS PROTEIN NFED"/>
    <property type="match status" value="1"/>
</dbReference>
<dbReference type="FunFam" id="3.90.226.10:FF:000089">
    <property type="entry name" value="Membrane-bound serine protease"/>
    <property type="match status" value="1"/>
</dbReference>
<dbReference type="InterPro" id="IPR002810">
    <property type="entry name" value="NfeD-like_C"/>
</dbReference>
<feature type="transmembrane region" description="Helical" evidence="6">
    <location>
        <begin position="303"/>
        <end position="322"/>
    </location>
</feature>
<evidence type="ECO:0000259" key="7">
    <source>
        <dbReference type="Pfam" id="PF01957"/>
    </source>
</evidence>
<keyword evidence="11" id="KW-1185">Reference proteome</keyword>
<evidence type="ECO:0000256" key="2">
    <source>
        <dbReference type="ARBA" id="ARBA00022692"/>
    </source>
</evidence>
<feature type="transmembrane region" description="Helical" evidence="6">
    <location>
        <begin position="255"/>
        <end position="273"/>
    </location>
</feature>
<name>A0A3S0V6L0_9GAMM</name>
<evidence type="ECO:0000256" key="1">
    <source>
        <dbReference type="ARBA" id="ARBA00004141"/>
    </source>
</evidence>
<feature type="domain" description="NfeD-like C-terminal" evidence="7">
    <location>
        <begin position="368"/>
        <end position="420"/>
    </location>
</feature>
<evidence type="ECO:0000259" key="9">
    <source>
        <dbReference type="Pfam" id="PF25145"/>
    </source>
</evidence>
<sequence>MALLWISLTSAAQASRIIELSIQGGIGPATADYLLRGIEKGQNAELILIQIDTPGGLDKSMRQIVQAILMSDTPVVIYVAPNGARAASAGTFLLYASTIAVMAPGTHLGAASPVSLTGDAPENDERGKPQGNMAKKTTNDAIAYIRSLAQLRGRDVSFAEKAVMNAATLTAPEALKSGVINLIAKNKEDLFRQLDGMTVVQNDREIKLNVKNYTIATIQPDWRMRLLLIITDPTLAYLLLLLGIYGIFFELMNPGFVAPGVIGALAMVLALYALQLLPINYAGLVLILLGIMFIIGEAFSPSFGALGLGGTAAFVLGSIFLIDTEQNHYQIAWSAIIAMAAVNIIFFLVVTGMAVRSRRKPVQHGVVALVGATGKTISTVAPEGQALIGGEIWHVSAKQPIAAHKTIKVVAALGLKLQVEEIQGES</sequence>
<dbReference type="SUPFAM" id="SSF52096">
    <property type="entry name" value="ClpP/crotonase"/>
    <property type="match status" value="1"/>
</dbReference>
<proteinExistence type="predicted"/>
<comment type="subcellular location">
    <subcellularLocation>
        <location evidence="1">Membrane</location>
        <topology evidence="1">Multi-pass membrane protein</topology>
    </subcellularLocation>
</comment>
<dbReference type="GO" id="GO:0016020">
    <property type="term" value="C:membrane"/>
    <property type="evidence" value="ECO:0007669"/>
    <property type="project" value="UniProtKB-SubCell"/>
</dbReference>
<feature type="transmembrane region" description="Helical" evidence="6">
    <location>
        <begin position="279"/>
        <end position="296"/>
    </location>
</feature>
<comment type="caution">
    <text evidence="10">The sequence shown here is derived from an EMBL/GenBank/DDBJ whole genome shotgun (WGS) entry which is preliminary data.</text>
</comment>
<keyword evidence="2 6" id="KW-0812">Transmembrane</keyword>
<dbReference type="InterPro" id="IPR052165">
    <property type="entry name" value="Membrane_assoc_protease"/>
</dbReference>
<feature type="transmembrane region" description="Helical" evidence="6">
    <location>
        <begin position="226"/>
        <end position="248"/>
    </location>
</feature>
<dbReference type="InterPro" id="IPR056738">
    <property type="entry name" value="NfeD1b_N"/>
</dbReference>
<organism evidence="10 11">
    <name type="scientific">Legionella septentrionalis</name>
    <dbReference type="NCBI Taxonomy" id="2498109"/>
    <lineage>
        <taxon>Bacteria</taxon>
        <taxon>Pseudomonadati</taxon>
        <taxon>Pseudomonadota</taxon>
        <taxon>Gammaproteobacteria</taxon>
        <taxon>Legionellales</taxon>
        <taxon>Legionellaceae</taxon>
        <taxon>Legionella</taxon>
    </lineage>
</organism>
<dbReference type="AlphaFoldDB" id="A0A3S0V6L0"/>
<keyword evidence="4 6" id="KW-0472">Membrane</keyword>
<feature type="region of interest" description="Disordered" evidence="5">
    <location>
        <begin position="113"/>
        <end position="134"/>
    </location>
</feature>
<protein>
    <submittedName>
        <fullName evidence="10">Nodulation protein NfeD</fullName>
    </submittedName>
</protein>
<dbReference type="Pfam" id="PF24961">
    <property type="entry name" value="NfeD_membrane"/>
    <property type="match status" value="1"/>
</dbReference>